<reference evidence="2 3" key="1">
    <citation type="submission" date="2023-04" db="EMBL/GenBank/DDBJ databases">
        <title>Nanopore sequencing of Janthinobacterium from water.</title>
        <authorList>
            <person name="Ciuchcinski K."/>
            <person name="Rokowska A."/>
            <person name="Dziewit L."/>
        </authorList>
    </citation>
    <scope>NUCLEOTIDE SEQUENCE [LARGE SCALE GENOMIC DNA]</scope>
    <source>
        <strain evidence="2 3">DEMB2</strain>
    </source>
</reference>
<dbReference type="PANTHER" id="PTHR42972:SF8">
    <property type="entry name" value="POLYHYDROXYBUTYRATE DEPOLYMERASE"/>
    <property type="match status" value="1"/>
</dbReference>
<sequence length="382" mass="41002">MPFPHLTAHLTTPTTAVLAASLLILAPASAHAATAVKAVKAVKPAATKDAPALPGYQADLSQTTVSGLSSGGFMAAQFAVAYSATVAGAGIIAGGPYFCSGQPGRFPYIPYLTNALTTCMNPGSAQVAPPVASELLRAANDFARARLIDDTANLKRQRVYLFSGTKDQTVTRPVVEQVGKFYQLAGTPAAQIRFVDTLGAGHAILTDSNTDKPCAVTESPFINDCDYTQARDILQHLYPDLQPSATTLTGKLIAFNQRSFIQNAYSSMNNTGYAYIPKACDSESCRVHVVFHGCLQTTQAIGDRFYTSTGYNQVADANKIIVLYPQAEPSPVYPYNPKGCWDFWGYTSINPIDPDFYRKSGTQMEAVKGMLDRLGSARNSRR</sequence>
<dbReference type="RefSeq" id="WP_278317440.1">
    <property type="nucleotide sequence ID" value="NZ_CP121464.1"/>
</dbReference>
<keyword evidence="3" id="KW-1185">Reference proteome</keyword>
<dbReference type="Gene3D" id="3.40.50.1820">
    <property type="entry name" value="alpha/beta hydrolase"/>
    <property type="match status" value="2"/>
</dbReference>
<keyword evidence="1" id="KW-0732">Signal</keyword>
<organism evidence="2 3">
    <name type="scientific">Janthinobacterium rivuli</name>
    <dbReference type="NCBI Taxonomy" id="2751478"/>
    <lineage>
        <taxon>Bacteria</taxon>
        <taxon>Pseudomonadati</taxon>
        <taxon>Pseudomonadota</taxon>
        <taxon>Betaproteobacteria</taxon>
        <taxon>Burkholderiales</taxon>
        <taxon>Oxalobacteraceae</taxon>
        <taxon>Janthinobacterium</taxon>
    </lineage>
</organism>
<evidence type="ECO:0000313" key="3">
    <source>
        <dbReference type="Proteomes" id="UP001219584"/>
    </source>
</evidence>
<protein>
    <submittedName>
        <fullName evidence="2">Poly(3-hydroxybutyrate) depolymerase</fullName>
    </submittedName>
</protein>
<feature type="signal peptide" evidence="1">
    <location>
        <begin position="1"/>
        <end position="32"/>
    </location>
</feature>
<evidence type="ECO:0000313" key="2">
    <source>
        <dbReference type="EMBL" id="WFR79933.1"/>
    </source>
</evidence>
<name>A0ABY8I708_9BURK</name>
<evidence type="ECO:0000256" key="1">
    <source>
        <dbReference type="SAM" id="SignalP"/>
    </source>
</evidence>
<dbReference type="EMBL" id="CP121464">
    <property type="protein sequence ID" value="WFR79933.1"/>
    <property type="molecule type" value="Genomic_DNA"/>
</dbReference>
<accession>A0ABY8I708</accession>
<dbReference type="PANTHER" id="PTHR42972">
    <property type="entry name" value="TOL-PAL SYSTEM PROTEIN TOLB"/>
    <property type="match status" value="1"/>
</dbReference>
<proteinExistence type="predicted"/>
<dbReference type="InterPro" id="IPR029058">
    <property type="entry name" value="AB_hydrolase_fold"/>
</dbReference>
<dbReference type="Proteomes" id="UP001219584">
    <property type="component" value="Chromosome"/>
</dbReference>
<feature type="chain" id="PRO_5045229769" evidence="1">
    <location>
        <begin position="33"/>
        <end position="382"/>
    </location>
</feature>
<gene>
    <name evidence="2" type="ORF">P9875_01795</name>
</gene>
<dbReference type="SUPFAM" id="SSF53474">
    <property type="entry name" value="alpha/beta-Hydrolases"/>
    <property type="match status" value="1"/>
</dbReference>